<organism evidence="2 3">
    <name type="scientific">Roseateles depolymerans</name>
    <dbReference type="NCBI Taxonomy" id="76731"/>
    <lineage>
        <taxon>Bacteria</taxon>
        <taxon>Pseudomonadati</taxon>
        <taxon>Pseudomonadota</taxon>
        <taxon>Betaproteobacteria</taxon>
        <taxon>Burkholderiales</taxon>
        <taxon>Sphaerotilaceae</taxon>
        <taxon>Roseateles</taxon>
    </lineage>
</organism>
<evidence type="ECO:0000313" key="2">
    <source>
        <dbReference type="EMBL" id="ALV07025.1"/>
    </source>
</evidence>
<feature type="region of interest" description="Disordered" evidence="1">
    <location>
        <begin position="288"/>
        <end position="308"/>
    </location>
</feature>
<feature type="region of interest" description="Disordered" evidence="1">
    <location>
        <begin position="1"/>
        <end position="29"/>
    </location>
</feature>
<evidence type="ECO:0000256" key="1">
    <source>
        <dbReference type="SAM" id="MobiDB-lite"/>
    </source>
</evidence>
<name>A0A0U2U498_9BURK</name>
<protein>
    <submittedName>
        <fullName evidence="2">Uncharacterized protein</fullName>
    </submittedName>
</protein>
<dbReference type="RefSeq" id="WP_147307065.1">
    <property type="nucleotide sequence ID" value="NZ_CP013729.1"/>
</dbReference>
<dbReference type="AlphaFoldDB" id="A0A0U2U498"/>
<gene>
    <name evidence="2" type="ORF">RD2015_2559</name>
</gene>
<dbReference type="EMBL" id="CP013729">
    <property type="protein sequence ID" value="ALV07025.1"/>
    <property type="molecule type" value="Genomic_DNA"/>
</dbReference>
<dbReference type="KEGG" id="rdp:RD2015_2559"/>
<sequence>MWIAPSSSASCASPSIRDDLAHAPPTDSAARDGLQTIAQAERAALARLRRLGGNTDVITSCVHRLGSSLKPLPLTTVQVALHMLCELAECGQAVVHAGDAEGMRAAEAVLYAMERVMPGTELIMAPDRPRPLRNIGDPDASQEDRARAEALLGRVMRNSPLHLVFCHDDKVTLTQKLAYSLEFIRHANTRTDGRRDRAQPLSQELVHTFEQGLTQNYTKPAGGHRSPVREPTQHVLSVSRSEFPQDLHGVLILKDGWPDVEVFAMHSARTHPTGSSRSLVLRWAQSQCPSQAGTGTPSSQQDDTPTVASDVADPALKCVLEKWASLLAKHGEQDLSAMLVRE</sequence>
<feature type="compositionally biased region" description="Low complexity" evidence="1">
    <location>
        <begin position="1"/>
        <end position="15"/>
    </location>
</feature>
<proteinExistence type="predicted"/>
<evidence type="ECO:0000313" key="3">
    <source>
        <dbReference type="Proteomes" id="UP000060699"/>
    </source>
</evidence>
<dbReference type="Proteomes" id="UP000060699">
    <property type="component" value="Chromosome"/>
</dbReference>
<keyword evidence="3" id="KW-1185">Reference proteome</keyword>
<feature type="compositionally biased region" description="Polar residues" evidence="1">
    <location>
        <begin position="288"/>
        <end position="307"/>
    </location>
</feature>
<reference evidence="2 3" key="1">
    <citation type="submission" date="2015-12" db="EMBL/GenBank/DDBJ databases">
        <title>Complete genome of Roseateles depolymerans KCTC 42856.</title>
        <authorList>
            <person name="Kim K.M."/>
        </authorList>
    </citation>
    <scope>NUCLEOTIDE SEQUENCE [LARGE SCALE GENOMIC DNA]</scope>
    <source>
        <strain evidence="2 3">KCTC 42856</strain>
    </source>
</reference>
<accession>A0A0U2U498</accession>
<dbReference type="OrthoDB" id="9158859at2"/>